<dbReference type="InterPro" id="IPR015424">
    <property type="entry name" value="PyrdxlP-dep_Trfase"/>
</dbReference>
<reference evidence="8 9" key="1">
    <citation type="submission" date="2018-10" db="EMBL/GenBank/DDBJ databases">
        <authorList>
            <person name="Chen W.-M."/>
        </authorList>
    </citation>
    <scope>NUCLEOTIDE SEQUENCE [LARGE SCALE GENOMIC DNA]</scope>
    <source>
        <strain evidence="8 9">H-5</strain>
    </source>
</reference>
<comment type="similarity">
    <text evidence="2 7">Belongs to the trans-sulfuration enzymes family.</text>
</comment>
<dbReference type="InterPro" id="IPR015422">
    <property type="entry name" value="PyrdxlP-dep_Trfase_small"/>
</dbReference>
<evidence type="ECO:0000313" key="8">
    <source>
        <dbReference type="EMBL" id="ROH87067.1"/>
    </source>
</evidence>
<dbReference type="Proteomes" id="UP000275137">
    <property type="component" value="Unassembled WGS sequence"/>
</dbReference>
<evidence type="ECO:0000256" key="3">
    <source>
        <dbReference type="ARBA" id="ARBA00022898"/>
    </source>
</evidence>
<keyword evidence="9" id="KW-1185">Reference proteome</keyword>
<evidence type="ECO:0000313" key="9">
    <source>
        <dbReference type="Proteomes" id="UP000275137"/>
    </source>
</evidence>
<dbReference type="InterPro" id="IPR015421">
    <property type="entry name" value="PyrdxlP-dep_Trfase_major"/>
</dbReference>
<dbReference type="RefSeq" id="WP_123236872.1">
    <property type="nucleotide sequence ID" value="NZ_RJVP01000002.1"/>
</dbReference>
<dbReference type="InterPro" id="IPR006233">
    <property type="entry name" value="Cys_b_lyase_bac"/>
</dbReference>
<comment type="catalytic activity">
    <reaction evidence="5">
        <text>L,L-cystathionine + H2O = L-homocysteine + pyruvate + NH4(+)</text>
        <dbReference type="Rhea" id="RHEA:13965"/>
        <dbReference type="ChEBI" id="CHEBI:15361"/>
        <dbReference type="ChEBI" id="CHEBI:15377"/>
        <dbReference type="ChEBI" id="CHEBI:28938"/>
        <dbReference type="ChEBI" id="CHEBI:58161"/>
        <dbReference type="ChEBI" id="CHEBI:58199"/>
    </reaction>
</comment>
<dbReference type="PANTHER" id="PTHR43500:SF1">
    <property type="entry name" value="CYSTATHIONINE BETA-LYASE-RELATED"/>
    <property type="match status" value="1"/>
</dbReference>
<dbReference type="InterPro" id="IPR000277">
    <property type="entry name" value="Cys/Met-Metab_PyrdxlP-dep_enz"/>
</dbReference>
<sequence>MAKPVTPPSVWTTLVQPDFAASANFNSLADPVARASTVVFDSVEKLRQRDWRDKQQYTYGLLGTPTSRRLERQLAAIDGVEHALLFPSGLSAISTLLLAFLKAGDQVLMPLNSYVPALDTARLLQQRFGIELAFYDPMQLDTLKFAANTRLLWVETPGSVTMEVADLPALAALAHQHEVLVAIDATWAAGIALPVFELGADLSIQALTKYQSGGSDVLMGCVTTADEGLYRTLSETVVSLGIGVSPEDCRLILRSLPHYRLRYLAQDQAARQVAQWLSQHPAVAHVLHPALPDAPGHAIWARDFTAAASLFSVVFREDIQQPALDRCVEALQLFHLGFSWGGAVSLVVPFTRNQMHAAYSYAGLLVRFYIGLEDAQDLIQDLAQALQPLEKR</sequence>
<accession>A0A3N0V2N1</accession>
<dbReference type="Gene3D" id="3.40.640.10">
    <property type="entry name" value="Type I PLP-dependent aspartate aminotransferase-like (Major domain)"/>
    <property type="match status" value="1"/>
</dbReference>
<keyword evidence="3 6" id="KW-0663">Pyridoxal phosphate</keyword>
<dbReference type="GO" id="GO:0030170">
    <property type="term" value="F:pyridoxal phosphate binding"/>
    <property type="evidence" value="ECO:0007669"/>
    <property type="project" value="InterPro"/>
</dbReference>
<protein>
    <submittedName>
        <fullName evidence="8">Cystathionine beta-lyase</fullName>
        <ecNumber evidence="8">4.4.1.8</ecNumber>
    </submittedName>
</protein>
<dbReference type="Pfam" id="PF01053">
    <property type="entry name" value="Cys_Met_Meta_PP"/>
    <property type="match status" value="1"/>
</dbReference>
<dbReference type="GO" id="GO:0019346">
    <property type="term" value="P:transsulfuration"/>
    <property type="evidence" value="ECO:0007669"/>
    <property type="project" value="InterPro"/>
</dbReference>
<gene>
    <name evidence="8" type="ORF">ED236_05145</name>
</gene>
<dbReference type="PANTHER" id="PTHR43500">
    <property type="entry name" value="CYSTATHIONINE BETA-LYASE-RELATED"/>
    <property type="match status" value="1"/>
</dbReference>
<comment type="cofactor">
    <cofactor evidence="1 7">
        <name>pyridoxal 5'-phosphate</name>
        <dbReference type="ChEBI" id="CHEBI:597326"/>
    </cofactor>
</comment>
<dbReference type="PIRSF" id="PIRSF001434">
    <property type="entry name" value="CGS"/>
    <property type="match status" value="1"/>
</dbReference>
<evidence type="ECO:0000256" key="4">
    <source>
        <dbReference type="ARBA" id="ARBA00023239"/>
    </source>
</evidence>
<evidence type="ECO:0000256" key="5">
    <source>
        <dbReference type="ARBA" id="ARBA00047517"/>
    </source>
</evidence>
<dbReference type="AlphaFoldDB" id="A0A3N0V2N1"/>
<evidence type="ECO:0000256" key="7">
    <source>
        <dbReference type="RuleBase" id="RU362118"/>
    </source>
</evidence>
<dbReference type="SUPFAM" id="SSF53383">
    <property type="entry name" value="PLP-dependent transferases"/>
    <property type="match status" value="1"/>
</dbReference>
<proteinExistence type="inferred from homology"/>
<dbReference type="EMBL" id="RJVP01000002">
    <property type="protein sequence ID" value="ROH87067.1"/>
    <property type="molecule type" value="Genomic_DNA"/>
</dbReference>
<organism evidence="8 9">
    <name type="scientific">Pseudomethylobacillus aquaticus</name>
    <dbReference type="NCBI Taxonomy" id="2676064"/>
    <lineage>
        <taxon>Bacteria</taxon>
        <taxon>Pseudomonadati</taxon>
        <taxon>Pseudomonadota</taxon>
        <taxon>Betaproteobacteria</taxon>
        <taxon>Nitrosomonadales</taxon>
        <taxon>Methylophilaceae</taxon>
        <taxon>Pseudomethylobacillus</taxon>
    </lineage>
</organism>
<feature type="modified residue" description="N6-(pyridoxal phosphate)lysine" evidence="6">
    <location>
        <position position="209"/>
    </location>
</feature>
<evidence type="ECO:0000256" key="2">
    <source>
        <dbReference type="ARBA" id="ARBA00009077"/>
    </source>
</evidence>
<dbReference type="Gene3D" id="3.90.1150.10">
    <property type="entry name" value="Aspartate Aminotransferase, domain 1"/>
    <property type="match status" value="1"/>
</dbReference>
<keyword evidence="4 8" id="KW-0456">Lyase</keyword>
<dbReference type="GO" id="GO:0019450">
    <property type="term" value="P:L-cysteine catabolic process to pyruvate"/>
    <property type="evidence" value="ECO:0007669"/>
    <property type="project" value="TreeGrafter"/>
</dbReference>
<name>A0A3N0V2N1_9PROT</name>
<dbReference type="EC" id="4.4.1.8" evidence="8"/>
<dbReference type="GO" id="GO:0047804">
    <property type="term" value="F:cysteine-S-conjugate beta-lyase activity"/>
    <property type="evidence" value="ECO:0007669"/>
    <property type="project" value="InterPro"/>
</dbReference>
<evidence type="ECO:0000256" key="6">
    <source>
        <dbReference type="PIRSR" id="PIRSR001434-2"/>
    </source>
</evidence>
<evidence type="ECO:0000256" key="1">
    <source>
        <dbReference type="ARBA" id="ARBA00001933"/>
    </source>
</evidence>
<comment type="caution">
    <text evidence="8">The sequence shown here is derived from an EMBL/GenBank/DDBJ whole genome shotgun (WGS) entry which is preliminary data.</text>
</comment>